<evidence type="ECO:0000313" key="13">
    <source>
        <dbReference type="EMBL" id="MDX7719002.1"/>
    </source>
</evidence>
<evidence type="ECO:0000313" key="17">
    <source>
        <dbReference type="Proteomes" id="UP000737420"/>
    </source>
</evidence>
<dbReference type="EMBL" id="JAWZVU010000004">
    <property type="protein sequence ID" value="MDX7719002.1"/>
    <property type="molecule type" value="Genomic_DNA"/>
</dbReference>
<reference evidence="13" key="6">
    <citation type="submission" date="2023-11" db="EMBL/GenBank/DDBJ databases">
        <title>WGS of Aeromonas in Northern Israel.</title>
        <authorList>
            <person name="Hershko Y."/>
        </authorList>
    </citation>
    <scope>NUCLEOTIDE SEQUENCE</scope>
    <source>
        <strain evidence="13">77416</strain>
    </source>
</reference>
<dbReference type="Proteomes" id="UP001277183">
    <property type="component" value="Unassembled WGS sequence"/>
</dbReference>
<feature type="transmembrane region" description="Helical" evidence="6">
    <location>
        <begin position="32"/>
        <end position="54"/>
    </location>
</feature>
<evidence type="ECO:0000259" key="7">
    <source>
        <dbReference type="Pfam" id="PF06271"/>
    </source>
</evidence>
<keyword evidence="5 6" id="KW-0472">Membrane</keyword>
<reference evidence="15" key="4">
    <citation type="submission" date="2023-03" db="EMBL/GenBank/DDBJ databases">
        <title>Aeromonas caviae strain AC1520.</title>
        <authorList>
            <person name="Xie T."/>
            <person name="Zhang Q."/>
            <person name="Deng J."/>
            <person name="Li X."/>
        </authorList>
    </citation>
    <scope>NUCLEOTIDE SEQUENCE</scope>
    <source>
        <strain evidence="15">AC1520</strain>
    </source>
</reference>
<dbReference type="EMBL" id="BPNN01000029">
    <property type="protein sequence ID" value="GJA63640.1"/>
    <property type="molecule type" value="Genomic_DNA"/>
</dbReference>
<feature type="transmembrane region" description="Helical" evidence="6">
    <location>
        <begin position="74"/>
        <end position="93"/>
    </location>
</feature>
<dbReference type="GO" id="GO:0005886">
    <property type="term" value="C:plasma membrane"/>
    <property type="evidence" value="ECO:0007669"/>
    <property type="project" value="UniProtKB-SubCell"/>
</dbReference>
<dbReference type="Pfam" id="PF06271">
    <property type="entry name" value="RDD"/>
    <property type="match status" value="1"/>
</dbReference>
<evidence type="ECO:0000313" key="8">
    <source>
        <dbReference type="EMBL" id="BBQ28889.1"/>
    </source>
</evidence>
<evidence type="ECO:0000313" key="10">
    <source>
        <dbReference type="EMBL" id="GJA63640.1"/>
    </source>
</evidence>
<dbReference type="Proteomes" id="UP000515756">
    <property type="component" value="Chromosome"/>
</dbReference>
<proteinExistence type="predicted"/>
<accession>A0A125Y773</accession>
<dbReference type="Proteomes" id="UP000887009">
    <property type="component" value="Unassembled WGS sequence"/>
</dbReference>
<dbReference type="Proteomes" id="UP000737420">
    <property type="component" value="Unassembled WGS sequence"/>
</dbReference>
<dbReference type="EMBL" id="CP110176">
    <property type="protein sequence ID" value="UZC87476.1"/>
    <property type="molecule type" value="Genomic_DNA"/>
</dbReference>
<keyword evidence="2" id="KW-1003">Cell membrane</keyword>
<dbReference type="PANTHER" id="PTHR36115">
    <property type="entry name" value="PROLINE-RICH ANTIGEN HOMOLOG-RELATED"/>
    <property type="match status" value="1"/>
</dbReference>
<dbReference type="EMBL" id="BPNL01000025">
    <property type="protein sequence ID" value="GJA54973.1"/>
    <property type="molecule type" value="Genomic_DNA"/>
</dbReference>
<protein>
    <submittedName>
        <fullName evidence="8">RDD family protein</fullName>
    </submittedName>
</protein>
<dbReference type="GeneID" id="48823991"/>
<sequence>MAKRKTPSPLQPAPRHPSAGLLRRLGALLYDYLVVIALLIIAGFIGMGVAHLLLATGMAHVPEGKDAAWLLTSPLYSAWLAFVICGFYTWFWVRAGQTIGMRAWRLRIQNLDGSNIRVTQALIRLATSAFGLGNLLCVFNRARPRAFQDIWAECEVVVLGKTENLEQLNR</sequence>
<evidence type="ECO:0000256" key="6">
    <source>
        <dbReference type="SAM" id="Phobius"/>
    </source>
</evidence>
<reference evidence="8 16" key="1">
    <citation type="submission" date="2019-12" db="EMBL/GenBank/DDBJ databases">
        <title>complete genome sequences of Aeromonas caviae str. WP2-W18-ESBL-01 isolated from wastewater treatment plant effluent.</title>
        <authorList>
            <person name="Sekizuka T."/>
            <person name="Itokawa K."/>
            <person name="Yatsu K."/>
            <person name="Inamine Y."/>
            <person name="Kuroda M."/>
        </authorList>
    </citation>
    <scope>NUCLEOTIDE SEQUENCE [LARGE SCALE GENOMIC DNA]</scope>
    <source>
        <strain evidence="8 16">WP2-W18-ESBL-01</strain>
    </source>
</reference>
<evidence type="ECO:0000256" key="2">
    <source>
        <dbReference type="ARBA" id="ARBA00022475"/>
    </source>
</evidence>
<dbReference type="Proteomes" id="UP001218423">
    <property type="component" value="Chromosome"/>
</dbReference>
<evidence type="ECO:0000313" key="14">
    <source>
        <dbReference type="EMBL" id="UZC87476.1"/>
    </source>
</evidence>
<dbReference type="EMBL" id="CP120942">
    <property type="protein sequence ID" value="WFF97531.1"/>
    <property type="molecule type" value="Genomic_DNA"/>
</dbReference>
<dbReference type="EMBL" id="JAOCIZ010000119">
    <property type="protein sequence ID" value="MDH1507397.1"/>
    <property type="molecule type" value="Genomic_DNA"/>
</dbReference>
<dbReference type="PANTHER" id="PTHR36115:SF10">
    <property type="entry name" value="RDD DOMAIN-CONTAINING PROTEIN"/>
    <property type="match status" value="1"/>
</dbReference>
<keyword evidence="3 6" id="KW-0812">Transmembrane</keyword>
<reference evidence="9 17" key="2">
    <citation type="submission" date="2021-07" db="EMBL/GenBank/DDBJ databases">
        <title>Draft genome sequence of carbapenem-resistant Aeromonas spp. in Japan.</title>
        <authorList>
            <person name="Maehana S."/>
            <person name="Suzuki M."/>
            <person name="Kitasato H."/>
        </authorList>
    </citation>
    <scope>NUCLEOTIDE SEQUENCE</scope>
    <source>
        <strain evidence="9">KAM348</strain>
        <strain evidence="10">KAM351</strain>
        <strain evidence="11 17">KAM382</strain>
    </source>
</reference>
<name>A0A125Y773_AERCA</name>
<dbReference type="InterPro" id="IPR010432">
    <property type="entry name" value="RDD"/>
</dbReference>
<dbReference type="AlphaFoldDB" id="A0A125Y773"/>
<evidence type="ECO:0000313" key="15">
    <source>
        <dbReference type="EMBL" id="WFF97531.1"/>
    </source>
</evidence>
<evidence type="ECO:0000256" key="1">
    <source>
        <dbReference type="ARBA" id="ARBA00004651"/>
    </source>
</evidence>
<dbReference type="RefSeq" id="WP_010672963.1">
    <property type="nucleotide sequence ID" value="NZ_AP019195.1"/>
</dbReference>
<evidence type="ECO:0000313" key="11">
    <source>
        <dbReference type="EMBL" id="GJB91934.1"/>
    </source>
</evidence>
<evidence type="ECO:0000256" key="4">
    <source>
        <dbReference type="ARBA" id="ARBA00022989"/>
    </source>
</evidence>
<reference evidence="12" key="3">
    <citation type="submission" date="2022-09" db="EMBL/GenBank/DDBJ databases">
        <title>Intensive care unit water sources are persistently colonized with multi-drug resistant bacteria and are the site of extensive horizontal gene transfer of antibiotic resistance genes.</title>
        <authorList>
            <person name="Diorio-Toth L."/>
        </authorList>
    </citation>
    <scope>NUCLEOTIDE SEQUENCE</scope>
    <source>
        <strain evidence="12">GD03710</strain>
    </source>
</reference>
<comment type="subcellular location">
    <subcellularLocation>
        <location evidence="1">Cell membrane</location>
        <topology evidence="1">Multi-pass membrane protein</topology>
    </subcellularLocation>
</comment>
<gene>
    <name evidence="9" type="ORF">KAM348_23960</name>
    <name evidence="10" type="ORF">KAM351_22510</name>
    <name evidence="11" type="ORF">KAM382_19950</name>
    <name evidence="12" type="ORF">N5I20_20325</name>
    <name evidence="14" type="ORF">OJY61_05955</name>
    <name evidence="15" type="ORF">P5S46_18115</name>
    <name evidence="13" type="ORF">SJS77_00630</name>
    <name evidence="8" type="ORF">WP2W18E01_04710</name>
</gene>
<dbReference type="Proteomes" id="UP000886934">
    <property type="component" value="Unassembled WGS sequence"/>
</dbReference>
<feature type="domain" description="RDD" evidence="7">
    <location>
        <begin position="19"/>
        <end position="152"/>
    </location>
</feature>
<dbReference type="EMBL" id="BPOP01000017">
    <property type="protein sequence ID" value="GJB91934.1"/>
    <property type="molecule type" value="Genomic_DNA"/>
</dbReference>
<evidence type="ECO:0000313" key="16">
    <source>
        <dbReference type="Proteomes" id="UP000515756"/>
    </source>
</evidence>
<reference evidence="14" key="5">
    <citation type="submission" date="2023-04" db="EMBL/GenBank/DDBJ databases">
        <title>Whole Genome Sequence of Multi-drug resistant Aeromonas caviae as a gut pathogen in newborn.</title>
        <authorList>
            <person name="Jadhav S.V."/>
            <person name="Saroj S.D."/>
            <person name="Saha U.B."/>
            <person name="Sen S."/>
            <person name="Kher A."/>
        </authorList>
    </citation>
    <scope>NUCLEOTIDE SEQUENCE</scope>
    <source>
        <strain evidence="14">SVJ23</strain>
    </source>
</reference>
<keyword evidence="4 6" id="KW-1133">Transmembrane helix</keyword>
<dbReference type="Proteomes" id="UP001161704">
    <property type="component" value="Unassembled WGS sequence"/>
</dbReference>
<evidence type="ECO:0000256" key="5">
    <source>
        <dbReference type="ARBA" id="ARBA00023136"/>
    </source>
</evidence>
<evidence type="ECO:0000256" key="3">
    <source>
        <dbReference type="ARBA" id="ARBA00022692"/>
    </source>
</evidence>
<dbReference type="InterPro" id="IPR051791">
    <property type="entry name" value="Pra-immunoreactive"/>
</dbReference>
<evidence type="ECO:0000313" key="12">
    <source>
        <dbReference type="EMBL" id="MDH1507397.1"/>
    </source>
</evidence>
<organism evidence="8 16">
    <name type="scientific">Aeromonas caviae</name>
    <name type="common">Aeromonas punctata</name>
    <dbReference type="NCBI Taxonomy" id="648"/>
    <lineage>
        <taxon>Bacteria</taxon>
        <taxon>Pseudomonadati</taxon>
        <taxon>Pseudomonadota</taxon>
        <taxon>Gammaproteobacteria</taxon>
        <taxon>Aeromonadales</taxon>
        <taxon>Aeromonadaceae</taxon>
        <taxon>Aeromonas</taxon>
    </lineage>
</organism>
<dbReference type="EMBL" id="AP021927">
    <property type="protein sequence ID" value="BBQ28889.1"/>
    <property type="molecule type" value="Genomic_DNA"/>
</dbReference>
<dbReference type="Proteomes" id="UP001163285">
    <property type="component" value="Chromosome"/>
</dbReference>
<evidence type="ECO:0000313" key="9">
    <source>
        <dbReference type="EMBL" id="GJA54973.1"/>
    </source>
</evidence>